<gene>
    <name evidence="2" type="ORF">E5288_WYG019918</name>
</gene>
<accession>A0A6B0RWP6</accession>
<feature type="region of interest" description="Disordered" evidence="1">
    <location>
        <begin position="1"/>
        <end position="25"/>
    </location>
</feature>
<proteinExistence type="predicted"/>
<evidence type="ECO:0000313" key="2">
    <source>
        <dbReference type="EMBL" id="MXQ91663.1"/>
    </source>
</evidence>
<reference evidence="2" key="1">
    <citation type="submission" date="2019-10" db="EMBL/GenBank/DDBJ databases">
        <title>The sequence and de novo assembly of the wild yak genome.</title>
        <authorList>
            <person name="Liu Y."/>
        </authorList>
    </citation>
    <scope>NUCLEOTIDE SEQUENCE [LARGE SCALE GENOMIC DNA]</scope>
    <source>
        <strain evidence="2">WY2019</strain>
    </source>
</reference>
<evidence type="ECO:0000313" key="3">
    <source>
        <dbReference type="Proteomes" id="UP000322234"/>
    </source>
</evidence>
<evidence type="ECO:0000256" key="1">
    <source>
        <dbReference type="SAM" id="MobiDB-lite"/>
    </source>
</evidence>
<dbReference type="AlphaFoldDB" id="A0A6B0RWP6"/>
<organism evidence="2 3">
    <name type="scientific">Bos mutus</name>
    <name type="common">wild yak</name>
    <dbReference type="NCBI Taxonomy" id="72004"/>
    <lineage>
        <taxon>Eukaryota</taxon>
        <taxon>Metazoa</taxon>
        <taxon>Chordata</taxon>
        <taxon>Craniata</taxon>
        <taxon>Vertebrata</taxon>
        <taxon>Euteleostomi</taxon>
        <taxon>Mammalia</taxon>
        <taxon>Eutheria</taxon>
        <taxon>Laurasiatheria</taxon>
        <taxon>Artiodactyla</taxon>
        <taxon>Ruminantia</taxon>
        <taxon>Pecora</taxon>
        <taxon>Bovidae</taxon>
        <taxon>Bovinae</taxon>
        <taxon>Bos</taxon>
    </lineage>
</organism>
<dbReference type="EMBL" id="VBQZ03000073">
    <property type="protein sequence ID" value="MXQ91663.1"/>
    <property type="molecule type" value="Genomic_DNA"/>
</dbReference>
<sequence>MKTETKHRVSPADAVPSPVRSGPATPGRCIEFLPLTLCRVQSAEDQPHQGDAPSHANLGPLVDKDRVIVLGHSE</sequence>
<feature type="region of interest" description="Disordered" evidence="1">
    <location>
        <begin position="43"/>
        <end position="63"/>
    </location>
</feature>
<dbReference type="Proteomes" id="UP000322234">
    <property type="component" value="Unassembled WGS sequence"/>
</dbReference>
<keyword evidence="3" id="KW-1185">Reference proteome</keyword>
<name>A0A6B0RWP6_9CETA</name>
<comment type="caution">
    <text evidence="2">The sequence shown here is derived from an EMBL/GenBank/DDBJ whole genome shotgun (WGS) entry which is preliminary data.</text>
</comment>
<protein>
    <submittedName>
        <fullName evidence="2">Uncharacterized protein</fullName>
    </submittedName>
</protein>